<feature type="compositionally biased region" description="Polar residues" evidence="1">
    <location>
        <begin position="431"/>
        <end position="443"/>
    </location>
</feature>
<dbReference type="OrthoDB" id="4850905at2759"/>
<gene>
    <name evidence="3" type="ORF">CORC01_01974</name>
</gene>
<organism evidence="3 4">
    <name type="scientific">Colletotrichum orchidophilum</name>
    <dbReference type="NCBI Taxonomy" id="1209926"/>
    <lineage>
        <taxon>Eukaryota</taxon>
        <taxon>Fungi</taxon>
        <taxon>Dikarya</taxon>
        <taxon>Ascomycota</taxon>
        <taxon>Pezizomycotina</taxon>
        <taxon>Sordariomycetes</taxon>
        <taxon>Hypocreomycetidae</taxon>
        <taxon>Glomerellales</taxon>
        <taxon>Glomerellaceae</taxon>
        <taxon>Colletotrichum</taxon>
    </lineage>
</organism>
<feature type="compositionally biased region" description="Basic and acidic residues" evidence="1">
    <location>
        <begin position="168"/>
        <end position="180"/>
    </location>
</feature>
<keyword evidence="2" id="KW-1133">Transmembrane helix</keyword>
<accession>A0A1G4BNJ4</accession>
<feature type="compositionally biased region" description="Basic and acidic residues" evidence="1">
    <location>
        <begin position="356"/>
        <end position="377"/>
    </location>
</feature>
<reference evidence="3 4" key="1">
    <citation type="submission" date="2016-09" db="EMBL/GenBank/DDBJ databases">
        <authorList>
            <person name="Capua I."/>
            <person name="De Benedictis P."/>
            <person name="Joannis T."/>
            <person name="Lombin L.H."/>
            <person name="Cattoli G."/>
        </authorList>
    </citation>
    <scope>NUCLEOTIDE SEQUENCE [LARGE SCALE GENOMIC DNA]</scope>
    <source>
        <strain evidence="3 4">IMI 309357</strain>
    </source>
</reference>
<protein>
    <submittedName>
        <fullName evidence="3">Developmental regulator flbA</fullName>
    </submittedName>
</protein>
<dbReference type="AlphaFoldDB" id="A0A1G4BNJ4"/>
<dbReference type="RefSeq" id="XP_022480011.1">
    <property type="nucleotide sequence ID" value="XM_022613627.1"/>
</dbReference>
<dbReference type="EMBL" id="MJBS01000010">
    <property type="protein sequence ID" value="OHF02873.1"/>
    <property type="molecule type" value="Genomic_DNA"/>
</dbReference>
<feature type="region of interest" description="Disordered" evidence="1">
    <location>
        <begin position="486"/>
        <end position="509"/>
    </location>
</feature>
<feature type="transmembrane region" description="Helical" evidence="2">
    <location>
        <begin position="48"/>
        <end position="71"/>
    </location>
</feature>
<evidence type="ECO:0000313" key="4">
    <source>
        <dbReference type="Proteomes" id="UP000176998"/>
    </source>
</evidence>
<feature type="compositionally biased region" description="Polar residues" evidence="1">
    <location>
        <begin position="266"/>
        <end position="275"/>
    </location>
</feature>
<dbReference type="Proteomes" id="UP000176998">
    <property type="component" value="Unassembled WGS sequence"/>
</dbReference>
<feature type="compositionally biased region" description="Polar residues" evidence="1">
    <location>
        <begin position="384"/>
        <end position="395"/>
    </location>
</feature>
<keyword evidence="4" id="KW-1185">Reference proteome</keyword>
<dbReference type="GeneID" id="34555137"/>
<evidence type="ECO:0000313" key="3">
    <source>
        <dbReference type="EMBL" id="OHF02873.1"/>
    </source>
</evidence>
<keyword evidence="2" id="KW-0472">Membrane</keyword>
<feature type="compositionally biased region" description="Polar residues" evidence="1">
    <location>
        <begin position="303"/>
        <end position="312"/>
    </location>
</feature>
<evidence type="ECO:0000256" key="1">
    <source>
        <dbReference type="SAM" id="MobiDB-lite"/>
    </source>
</evidence>
<feature type="compositionally biased region" description="Low complexity" evidence="1">
    <location>
        <begin position="228"/>
        <end position="244"/>
    </location>
</feature>
<feature type="compositionally biased region" description="Basic and acidic residues" evidence="1">
    <location>
        <begin position="417"/>
        <end position="426"/>
    </location>
</feature>
<keyword evidence="2" id="KW-0812">Transmembrane</keyword>
<dbReference type="STRING" id="1209926.A0A1G4BNJ4"/>
<comment type="caution">
    <text evidence="3">The sequence shown here is derived from an EMBL/GenBank/DDBJ whole genome shotgun (WGS) entry which is preliminary data.</text>
</comment>
<feature type="region of interest" description="Disordered" evidence="1">
    <location>
        <begin position="257"/>
        <end position="467"/>
    </location>
</feature>
<feature type="compositionally biased region" description="Polar residues" evidence="1">
    <location>
        <begin position="320"/>
        <end position="337"/>
    </location>
</feature>
<feature type="transmembrane region" description="Helical" evidence="2">
    <location>
        <begin position="17"/>
        <end position="36"/>
    </location>
</feature>
<feature type="region of interest" description="Disordered" evidence="1">
    <location>
        <begin position="154"/>
        <end position="244"/>
    </location>
</feature>
<name>A0A1G4BNJ4_9PEZI</name>
<feature type="compositionally biased region" description="Low complexity" evidence="1">
    <location>
        <begin position="186"/>
        <end position="199"/>
    </location>
</feature>
<evidence type="ECO:0000256" key="2">
    <source>
        <dbReference type="SAM" id="Phobius"/>
    </source>
</evidence>
<proteinExistence type="predicted"/>
<sequence>MPRPTTDRVIHDYTAKILPTAMILILIIFTVVVLVYSIGERAAVPENAAVAFAGIVFGVSGPWLMGHLVIYCRGAQAVSPPPLALTGIATGVGATTMAIPSVPQVPPAATAGVAVPPTVLQPQQQFQRLQLPQRLQYQEQAQQQGYPPQAYTYSQPQIQSRQQTLPPRQEEQPRQRREEEVPVTSEQQQQHECQRRQTQLEPAVKGPPYPASPPGLEQEGSRVEHGQQEPQQQIEQQQGQSQPPIQQVREMPQLLENVWQKRPSVPGNQATTTSVPDPVKQRQQPMGPRIMTARQPVLPERGSSLQRSFSGTKSRRHRSQSLSSPRLYQTRQLSRGSLNRERPARGRCPADAAEATVDRGRSRADCSRPEPYDRDVEPEPGSASVRSTSLDSATRASLKPAPLTITKQHRAYQPSTGDERPSENLRDASLPSRQVDQLESNPQGREAQSRDTAGGTLPTIRCVPATPPNAQLATVQPAQGNIRRSFDSLSRQPLPDSRDKVSDSCGKPRSSMIDLQTNVVFLPNYTITASRLLDLEHGENGSLCFLWLYERQEQAVGGDEKLIDGRDWDMMCSPG</sequence>